<dbReference type="SMART" id="SM00612">
    <property type="entry name" value="Kelch"/>
    <property type="match status" value="2"/>
</dbReference>
<dbReference type="Pfam" id="PF00646">
    <property type="entry name" value="F-box"/>
    <property type="match status" value="1"/>
</dbReference>
<dbReference type="GO" id="GO:2000762">
    <property type="term" value="P:regulation of phenylpropanoid metabolic process"/>
    <property type="evidence" value="ECO:0007669"/>
    <property type="project" value="InterPro"/>
</dbReference>
<dbReference type="InterPro" id="IPR015915">
    <property type="entry name" value="Kelch-typ_b-propeller"/>
</dbReference>
<dbReference type="AlphaFoldDB" id="A0A6G1FDX1"/>
<dbReference type="EMBL" id="SPHZ02000001">
    <property type="protein sequence ID" value="KAF0935117.1"/>
    <property type="molecule type" value="Genomic_DNA"/>
</dbReference>
<feature type="domain" description="F-box" evidence="2">
    <location>
        <begin position="234"/>
        <end position="270"/>
    </location>
</feature>
<evidence type="ECO:0000256" key="1">
    <source>
        <dbReference type="SAM" id="MobiDB-lite"/>
    </source>
</evidence>
<dbReference type="CDD" id="cd22152">
    <property type="entry name" value="F-box_AtAFR-like"/>
    <property type="match status" value="1"/>
</dbReference>
<proteinExistence type="predicted"/>
<dbReference type="PANTHER" id="PTHR46407:SF3">
    <property type="entry name" value="OS02G0208700 PROTEIN"/>
    <property type="match status" value="1"/>
</dbReference>
<dbReference type="InterPro" id="IPR044595">
    <property type="entry name" value="KMD1-4"/>
</dbReference>
<comment type="caution">
    <text evidence="3">The sequence shown here is derived from an EMBL/GenBank/DDBJ whole genome shotgun (WGS) entry which is preliminary data.</text>
</comment>
<evidence type="ECO:0000313" key="4">
    <source>
        <dbReference type="Proteomes" id="UP000479710"/>
    </source>
</evidence>
<feature type="compositionally biased region" description="Low complexity" evidence="1">
    <location>
        <begin position="52"/>
        <end position="63"/>
    </location>
</feature>
<dbReference type="Pfam" id="PF01344">
    <property type="entry name" value="Kelch_1"/>
    <property type="match status" value="2"/>
</dbReference>
<evidence type="ECO:0000313" key="3">
    <source>
        <dbReference type="EMBL" id="KAF0935117.1"/>
    </source>
</evidence>
<keyword evidence="4" id="KW-1185">Reference proteome</keyword>
<dbReference type="GO" id="GO:0080037">
    <property type="term" value="P:negative regulation of cytokinin-activated signaling pathway"/>
    <property type="evidence" value="ECO:0007669"/>
    <property type="project" value="InterPro"/>
</dbReference>
<dbReference type="InterPro" id="IPR006652">
    <property type="entry name" value="Kelch_1"/>
</dbReference>
<accession>A0A6G1FDX1</accession>
<feature type="region of interest" description="Disordered" evidence="1">
    <location>
        <begin position="19"/>
        <end position="94"/>
    </location>
</feature>
<dbReference type="OrthoDB" id="191037at2759"/>
<organism evidence="3 4">
    <name type="scientific">Oryza meyeriana var. granulata</name>
    <dbReference type="NCBI Taxonomy" id="110450"/>
    <lineage>
        <taxon>Eukaryota</taxon>
        <taxon>Viridiplantae</taxon>
        <taxon>Streptophyta</taxon>
        <taxon>Embryophyta</taxon>
        <taxon>Tracheophyta</taxon>
        <taxon>Spermatophyta</taxon>
        <taxon>Magnoliopsida</taxon>
        <taxon>Liliopsida</taxon>
        <taxon>Poales</taxon>
        <taxon>Poaceae</taxon>
        <taxon>BOP clade</taxon>
        <taxon>Oryzoideae</taxon>
        <taxon>Oryzeae</taxon>
        <taxon>Oryzinae</taxon>
        <taxon>Oryza</taxon>
        <taxon>Oryza meyeriana</taxon>
    </lineage>
</organism>
<gene>
    <name evidence="3" type="ORF">E2562_030404</name>
</gene>
<dbReference type="InterPro" id="IPR001810">
    <property type="entry name" value="F-box_dom"/>
</dbReference>
<dbReference type="Proteomes" id="UP000479710">
    <property type="component" value="Unassembled WGS sequence"/>
</dbReference>
<dbReference type="Gene3D" id="2.120.10.80">
    <property type="entry name" value="Kelch-type beta propeller"/>
    <property type="match status" value="1"/>
</dbReference>
<dbReference type="SUPFAM" id="SSF81383">
    <property type="entry name" value="F-box domain"/>
    <property type="match status" value="1"/>
</dbReference>
<name>A0A6G1FDX1_9ORYZ</name>
<dbReference type="PANTHER" id="PTHR46407">
    <property type="entry name" value="OS02G0208700 PROTEIN"/>
    <property type="match status" value="1"/>
</dbReference>
<protein>
    <recommendedName>
        <fullName evidence="2">F-box domain-containing protein</fullName>
    </recommendedName>
</protein>
<feature type="compositionally biased region" description="Basic and acidic residues" evidence="1">
    <location>
        <begin position="19"/>
        <end position="51"/>
    </location>
</feature>
<evidence type="ECO:0000259" key="2">
    <source>
        <dbReference type="Pfam" id="PF00646"/>
    </source>
</evidence>
<sequence>MRREELEAAATQGLLEAAAAREQKGTAARERKAAGSAHERKGAASARERKAAATASEENAMAAPLQQKGVGSAAPVAKRKGAATPEGAARYPPASSFIGTPTSFGYFPPPVQPHGACWGQAVEDLGAADDGVGAATPEDLEAADDGVGAVATEELEATNDGLGTAAAEDLEAAEELEATDDFDPADVYTLEDFIVEDGKLQAFGRKIGDKLKAKYEGDSSEPPRQAMNDDELIPGLPEEVARECLLRVGFDQLPATRSTSRRWKAEVESPFYHRLRRARGIARPLLALAQAEPPLAAAGPAHKYAGLSTSYRLVLHDPVGGGWAALPPVAGGGALPLFCQLAAVAVCGERRRLVVVGGWDPETWAPTDAVHVYDFLSGAWRRGAAMPGPRRSFFACAAAGRWVFVAGGHDEEKNALRSAAEYDAEADAWVALPDMATERDEARGLCVGGTFVVVGGYPTEAQGRFAGSAEAFDPAAWAWGPVMERVLDEGTCPRTCCAAPAPAADTTMYMLRDGQLAARDATADGPAWRAVASLPEDGRTVTALAAIGDGRVVAIGAGSHGAEQAVYLLTTEEGANKNGTAAAAQSWAHAPAPPEFAGYVQAACCVEV</sequence>
<reference evidence="3 4" key="1">
    <citation type="submission" date="2019-11" db="EMBL/GenBank/DDBJ databases">
        <title>Whole genome sequence of Oryza granulata.</title>
        <authorList>
            <person name="Li W."/>
        </authorList>
    </citation>
    <scope>NUCLEOTIDE SEQUENCE [LARGE SCALE GENOMIC DNA]</scope>
    <source>
        <strain evidence="4">cv. Menghai</strain>
        <tissue evidence="3">Leaf</tissue>
    </source>
</reference>
<dbReference type="InterPro" id="IPR036047">
    <property type="entry name" value="F-box-like_dom_sf"/>
</dbReference>
<dbReference type="SUPFAM" id="SSF117281">
    <property type="entry name" value="Kelch motif"/>
    <property type="match status" value="1"/>
</dbReference>